<dbReference type="EMBL" id="CM042887">
    <property type="protein sequence ID" value="KAI4331430.1"/>
    <property type="molecule type" value="Genomic_DNA"/>
</dbReference>
<gene>
    <name evidence="1" type="ORF">MLD38_029620</name>
</gene>
<accession>A0ACB9N9Z5</accession>
<proteinExistence type="predicted"/>
<dbReference type="Proteomes" id="UP001057402">
    <property type="component" value="Chromosome 8"/>
</dbReference>
<name>A0ACB9N9Z5_9MYRT</name>
<evidence type="ECO:0000313" key="2">
    <source>
        <dbReference type="Proteomes" id="UP001057402"/>
    </source>
</evidence>
<protein>
    <submittedName>
        <fullName evidence="1">Uncharacterized protein</fullName>
    </submittedName>
</protein>
<reference evidence="2" key="1">
    <citation type="journal article" date="2023" name="Front. Plant Sci.">
        <title>Chromosomal-level genome assembly of Melastoma candidum provides insights into trichome evolution.</title>
        <authorList>
            <person name="Zhong Y."/>
            <person name="Wu W."/>
            <person name="Sun C."/>
            <person name="Zou P."/>
            <person name="Liu Y."/>
            <person name="Dai S."/>
            <person name="Zhou R."/>
        </authorList>
    </citation>
    <scope>NUCLEOTIDE SEQUENCE [LARGE SCALE GENOMIC DNA]</scope>
</reference>
<evidence type="ECO:0000313" key="1">
    <source>
        <dbReference type="EMBL" id="KAI4331430.1"/>
    </source>
</evidence>
<keyword evidence="2" id="KW-1185">Reference proteome</keyword>
<organism evidence="1 2">
    <name type="scientific">Melastoma candidum</name>
    <dbReference type="NCBI Taxonomy" id="119954"/>
    <lineage>
        <taxon>Eukaryota</taxon>
        <taxon>Viridiplantae</taxon>
        <taxon>Streptophyta</taxon>
        <taxon>Embryophyta</taxon>
        <taxon>Tracheophyta</taxon>
        <taxon>Spermatophyta</taxon>
        <taxon>Magnoliopsida</taxon>
        <taxon>eudicotyledons</taxon>
        <taxon>Gunneridae</taxon>
        <taxon>Pentapetalae</taxon>
        <taxon>rosids</taxon>
        <taxon>malvids</taxon>
        <taxon>Myrtales</taxon>
        <taxon>Melastomataceae</taxon>
        <taxon>Melastomatoideae</taxon>
        <taxon>Melastomateae</taxon>
        <taxon>Melastoma</taxon>
    </lineage>
</organism>
<sequence>MYSSLMHFISCSANDQNIYDELVYASNFSLVAAHGADEKEQLSPVNGVVEGRALLTLTLLRGVARPEIQRNSLPAMNLDEEEWVTIYGQCLSVRHHVRLIPFSPFEIAVSRFSSVLPKSGFHRFHPSDTNLVLREFEKCSIILRHAPGPSDANWMHILYQSRSDARKALNKNGIQIYGVLIIGVKPVDLVQRQYLDERLKNQGCLPLPAATCRTLDLVVAYSSSGCVRNNVGKCCRQMLIGINLCLPPQLKQSMALQTSKFTSTFPSNFPQKPNSRTAKKSFLYPRYPSISCEARNFAPGDAETDDGKRTQFDFLSVPVTLTVFSATLCFPAAALAKVSAKKRSGKKSVEALTPEQLRTWAEGLPQVSNKIPYTDLIELKKQGRLKHVIKAPSAGLRKKVEPVLVVLDDNRVVRTVLPSVDGNMKFWESWNEFGIDSICMNAYTPPIKKPDIPAPYLGFLWSVPGFIIGFVKPKKESTRVLELRQMREELKAQRKDEMEQMRKEREAIERALKVQKKEEVKRKKMEIKRRKYEESLKEAKRNSQDMGLMWANLARDSNVATLLGLVFFVIFYRTVVLSYRKQKKDYEDRLKIEKAEAEERKKMRELERQIDGIEGEDDETEGGAGVEQNPYMKMAMQFMKSGARVRRARNKRLPQYLERGVDVKFSDVAGLGKIRLELEEIVKFFTHGEMYRRRGVKIPGGILLCGPPGVGKTLLAKAVAGEAGVNFFSISASQFVEIYVGVGASRVRALYQEARENAPSVVFIDELDAVGRERGLIKGSGGQERDATLNQLLVCLDGFEGRGEVITIASTNRPDILDPALVRPGRFDRKIYIPKPGLIGRVEILQVHARKKPMAEDVDYFAVASMTDGMVGAELANIVEVAAINMMRDGRSEITTDDLLQAAQIEERGMLDRKERSPDTWKQVAINEAAMAVAAVNFPDLRNIEFVTIAPRAGRDLGYVRVKMDHVKFKEGMLSRQSLLDHITVQLAPRAADELWYGEGQLSTIWAETADNARSAARTFVLGGLSEKYHGLSDFWVADRLNEIDLEAMRIMNACYQRAKEILSRNRNLMDAVVDELIEKKSLTKQEFFHLVDLHGSLVPVPPSILDIRAEKRAQFEETMMKQTQTVELS</sequence>
<comment type="caution">
    <text evidence="1">The sequence shown here is derived from an EMBL/GenBank/DDBJ whole genome shotgun (WGS) entry which is preliminary data.</text>
</comment>